<accession>A0A197JAQ2</accession>
<keyword evidence="3" id="KW-1185">Reference proteome</keyword>
<gene>
    <name evidence="2" type="ORF">K457DRAFT_26315</name>
</gene>
<evidence type="ECO:0000313" key="2">
    <source>
        <dbReference type="EMBL" id="OAQ22185.1"/>
    </source>
</evidence>
<feature type="region of interest" description="Disordered" evidence="1">
    <location>
        <begin position="183"/>
        <end position="235"/>
    </location>
</feature>
<sequence>MLHFHDYHTPYSLSLKNNHPTAQSPLTEIFVRKASKSMEFVCYCGASSPGRSVLKLHRSFCVISAPDMTILSPLPAEVVELDAFLDEGLVDIMPKAHLSDQFDLSLGDVDVGSLRRCDEISPLSPGYMDDSSEELSGDDTDVTLPLIRSPSLPFEKPFQHAGQELDHPFFTFYDLRGSNTNDVRNSSPRFVKRRRSERANNSKTSYTSRNPLQGQQTTSYITRQDLLTVKRPKHQ</sequence>
<protein>
    <submittedName>
        <fullName evidence="2">Uncharacterized protein</fullName>
    </submittedName>
</protein>
<dbReference type="EMBL" id="KV442205">
    <property type="protein sequence ID" value="OAQ22185.1"/>
    <property type="molecule type" value="Genomic_DNA"/>
</dbReference>
<feature type="compositionally biased region" description="Polar residues" evidence="1">
    <location>
        <begin position="199"/>
        <end position="222"/>
    </location>
</feature>
<evidence type="ECO:0000256" key="1">
    <source>
        <dbReference type="SAM" id="MobiDB-lite"/>
    </source>
</evidence>
<proteinExistence type="predicted"/>
<organism evidence="2 3">
    <name type="scientific">Linnemannia elongata AG-77</name>
    <dbReference type="NCBI Taxonomy" id="1314771"/>
    <lineage>
        <taxon>Eukaryota</taxon>
        <taxon>Fungi</taxon>
        <taxon>Fungi incertae sedis</taxon>
        <taxon>Mucoromycota</taxon>
        <taxon>Mortierellomycotina</taxon>
        <taxon>Mortierellomycetes</taxon>
        <taxon>Mortierellales</taxon>
        <taxon>Mortierellaceae</taxon>
        <taxon>Linnemannia</taxon>
    </lineage>
</organism>
<evidence type="ECO:0000313" key="3">
    <source>
        <dbReference type="Proteomes" id="UP000078512"/>
    </source>
</evidence>
<dbReference type="OrthoDB" id="10469675at2759"/>
<dbReference type="AlphaFoldDB" id="A0A197JAQ2"/>
<dbReference type="Proteomes" id="UP000078512">
    <property type="component" value="Unassembled WGS sequence"/>
</dbReference>
<name>A0A197JAQ2_9FUNG</name>
<reference evidence="2 3" key="1">
    <citation type="submission" date="2016-05" db="EMBL/GenBank/DDBJ databases">
        <title>Genome sequencing reveals origins of a unique bacterial endosymbiosis in the earliest lineages of terrestrial Fungi.</title>
        <authorList>
            <consortium name="DOE Joint Genome Institute"/>
            <person name="Uehling J."/>
            <person name="Gryganskyi A."/>
            <person name="Hameed K."/>
            <person name="Tschaplinski T."/>
            <person name="Misztal P."/>
            <person name="Wu S."/>
            <person name="Desiro A."/>
            <person name="Vande Pol N."/>
            <person name="Du Z.-Y."/>
            <person name="Zienkiewicz A."/>
            <person name="Zienkiewicz K."/>
            <person name="Morin E."/>
            <person name="Tisserant E."/>
            <person name="Splivallo R."/>
            <person name="Hainaut M."/>
            <person name="Henrissat B."/>
            <person name="Ohm R."/>
            <person name="Kuo A."/>
            <person name="Yan J."/>
            <person name="Lipzen A."/>
            <person name="Nolan M."/>
            <person name="Labutti K."/>
            <person name="Barry K."/>
            <person name="Goldstein A."/>
            <person name="Labbe J."/>
            <person name="Schadt C."/>
            <person name="Tuskan G."/>
            <person name="Grigoriev I."/>
            <person name="Martin F."/>
            <person name="Vilgalys R."/>
            <person name="Bonito G."/>
        </authorList>
    </citation>
    <scope>NUCLEOTIDE SEQUENCE [LARGE SCALE GENOMIC DNA]</scope>
    <source>
        <strain evidence="2 3">AG-77</strain>
    </source>
</reference>